<keyword evidence="1" id="KW-0472">Membrane</keyword>
<gene>
    <name evidence="2" type="ORF">HNQ61_005163</name>
</gene>
<name>A0A841H6C0_9BACT</name>
<keyword evidence="1" id="KW-0812">Transmembrane</keyword>
<dbReference type="Proteomes" id="UP000582837">
    <property type="component" value="Unassembled WGS sequence"/>
</dbReference>
<dbReference type="AlphaFoldDB" id="A0A841H6C0"/>
<feature type="transmembrane region" description="Helical" evidence="1">
    <location>
        <begin position="20"/>
        <end position="42"/>
    </location>
</feature>
<keyword evidence="3" id="KW-1185">Reference proteome</keyword>
<comment type="caution">
    <text evidence="2">The sequence shown here is derived from an EMBL/GenBank/DDBJ whole genome shotgun (WGS) entry which is preliminary data.</text>
</comment>
<dbReference type="PANTHER" id="PTHR37314">
    <property type="entry name" value="SLR0142 PROTEIN"/>
    <property type="match status" value="1"/>
</dbReference>
<dbReference type="RefSeq" id="WP_170038519.1">
    <property type="nucleotide sequence ID" value="NZ_JABDTL010000002.1"/>
</dbReference>
<reference evidence="2 3" key="1">
    <citation type="submission" date="2020-08" db="EMBL/GenBank/DDBJ databases">
        <title>Genomic Encyclopedia of Type Strains, Phase IV (KMG-IV): sequencing the most valuable type-strain genomes for metagenomic binning, comparative biology and taxonomic classification.</title>
        <authorList>
            <person name="Goeker M."/>
        </authorList>
    </citation>
    <scope>NUCLEOTIDE SEQUENCE [LARGE SCALE GENOMIC DNA]</scope>
    <source>
        <strain evidence="2 3">DSM 29007</strain>
    </source>
</reference>
<feature type="transmembrane region" description="Helical" evidence="1">
    <location>
        <begin position="178"/>
        <end position="199"/>
    </location>
</feature>
<dbReference type="Pfam" id="PF06912">
    <property type="entry name" value="DUF1275"/>
    <property type="match status" value="1"/>
</dbReference>
<protein>
    <submittedName>
        <fullName evidence="2">Uncharacterized membrane protein YoaK (UPF0700 family)</fullName>
    </submittedName>
</protein>
<evidence type="ECO:0000313" key="3">
    <source>
        <dbReference type="Proteomes" id="UP000582837"/>
    </source>
</evidence>
<dbReference type="PANTHER" id="PTHR37314:SF4">
    <property type="entry name" value="UPF0700 TRANSMEMBRANE PROTEIN YOAK"/>
    <property type="match status" value="1"/>
</dbReference>
<feature type="transmembrane region" description="Helical" evidence="1">
    <location>
        <begin position="68"/>
        <end position="88"/>
    </location>
</feature>
<proteinExistence type="predicted"/>
<evidence type="ECO:0000313" key="2">
    <source>
        <dbReference type="EMBL" id="MBB6073493.1"/>
    </source>
</evidence>
<dbReference type="EMBL" id="JACHIA010000025">
    <property type="protein sequence ID" value="MBB6073493.1"/>
    <property type="molecule type" value="Genomic_DNA"/>
</dbReference>
<keyword evidence="1" id="KW-1133">Transmembrane helix</keyword>
<feature type="transmembrane region" description="Helical" evidence="1">
    <location>
        <begin position="205"/>
        <end position="225"/>
    </location>
</feature>
<organism evidence="2 3">
    <name type="scientific">Longimicrobium terrae</name>
    <dbReference type="NCBI Taxonomy" id="1639882"/>
    <lineage>
        <taxon>Bacteria</taxon>
        <taxon>Pseudomonadati</taxon>
        <taxon>Gemmatimonadota</taxon>
        <taxon>Longimicrobiia</taxon>
        <taxon>Longimicrobiales</taxon>
        <taxon>Longimicrobiaceae</taxon>
        <taxon>Longimicrobium</taxon>
    </lineage>
</organism>
<evidence type="ECO:0000256" key="1">
    <source>
        <dbReference type="SAM" id="Phobius"/>
    </source>
</evidence>
<accession>A0A841H6C0</accession>
<sequence>MPHLRTNVPHRTKPFERGPVFAGAVSLAGMAGYINVVVLGFFNVPVSHMSGAVSRLSIDLTTSNHPDLIVVDSIIGGFLVGAVVSGIVIGGQKLLPGRRYGLALLMEGGVLAGAVALLRAGNPLGVALAAMACGIQNGMGSSYRGLDIRTTHVTGTVTDLGVMMGHWIRHRRVPPWKFVMLLGIVTGFFAGGLTGALAFRRFGVTALAFASAGCLAAGTTYFAWLQRRTARS</sequence>
<dbReference type="InterPro" id="IPR010699">
    <property type="entry name" value="DUF1275"/>
</dbReference>